<feature type="site" description="Could be important to modulate the pK values of the two catalytic cysteine residues" evidence="3">
    <location>
        <position position="166"/>
    </location>
</feature>
<dbReference type="OrthoDB" id="9805408at2"/>
<dbReference type="PANTHER" id="PTHR31689">
    <property type="entry name" value="DIAMINOPIMELATE EPIMERASE, CHLOROPLASTIC"/>
    <property type="match status" value="1"/>
</dbReference>
<evidence type="ECO:0000256" key="4">
    <source>
        <dbReference type="NCBIfam" id="TIGR00652"/>
    </source>
</evidence>
<dbReference type="Pfam" id="PF01678">
    <property type="entry name" value="DAP_epimerase"/>
    <property type="match status" value="2"/>
</dbReference>
<keyword evidence="3" id="KW-0963">Cytoplasm</keyword>
<feature type="binding site" evidence="3">
    <location>
        <position position="164"/>
    </location>
    <ligand>
        <name>substrate</name>
    </ligand>
</feature>
<comment type="caution">
    <text evidence="3">Lacks conserved residue(s) required for the propagation of feature annotation.</text>
</comment>
<dbReference type="InterPro" id="IPR001653">
    <property type="entry name" value="DAP_epimerase_DapF"/>
</dbReference>
<evidence type="ECO:0000256" key="3">
    <source>
        <dbReference type="HAMAP-Rule" id="MF_00197"/>
    </source>
</evidence>
<comment type="caution">
    <text evidence="5">The sequence shown here is derived from an EMBL/GenBank/DDBJ whole genome shotgun (WGS) entry which is preliminary data.</text>
</comment>
<feature type="site" description="Could be important to modulate the pK values of the two catalytic cysteine residues" evidence="3">
    <location>
        <position position="219"/>
    </location>
</feature>
<feature type="binding site" evidence="3">
    <location>
        <position position="81"/>
    </location>
    <ligand>
        <name>substrate</name>
    </ligand>
</feature>
<feature type="binding site" evidence="3">
    <location>
        <begin position="229"/>
        <end position="230"/>
    </location>
    <ligand>
        <name>substrate</name>
    </ligand>
</feature>
<dbReference type="AlphaFoldDB" id="A0A4Q0T5Y5"/>
<dbReference type="EMBL" id="RDSM01000001">
    <property type="protein sequence ID" value="RXH57508.1"/>
    <property type="molecule type" value="Genomic_DNA"/>
</dbReference>
<comment type="catalytic activity">
    <reaction evidence="3">
        <text>(2S,6S)-2,6-diaminopimelate = meso-2,6-diaminopimelate</text>
        <dbReference type="Rhea" id="RHEA:15393"/>
        <dbReference type="ChEBI" id="CHEBI:57609"/>
        <dbReference type="ChEBI" id="CHEBI:57791"/>
        <dbReference type="EC" id="5.1.1.7"/>
    </reaction>
</comment>
<feature type="binding site" evidence="3">
    <location>
        <begin position="91"/>
        <end position="92"/>
    </location>
    <ligand>
        <name>substrate</name>
    </ligand>
</feature>
<feature type="binding site" evidence="3">
    <location>
        <position position="31"/>
    </location>
    <ligand>
        <name>substrate</name>
    </ligand>
</feature>
<dbReference type="GO" id="GO:0008837">
    <property type="term" value="F:diaminopimelate epimerase activity"/>
    <property type="evidence" value="ECO:0007669"/>
    <property type="project" value="UniProtKB-UniRule"/>
</dbReference>
<feature type="binding site" evidence="3">
    <location>
        <begin position="219"/>
        <end position="220"/>
    </location>
    <ligand>
        <name>substrate</name>
    </ligand>
</feature>
<dbReference type="SUPFAM" id="SSF54506">
    <property type="entry name" value="Diaminopimelate epimerase-like"/>
    <property type="match status" value="2"/>
</dbReference>
<name>A0A4Q0T5Y5_9BACT</name>
<evidence type="ECO:0000313" key="6">
    <source>
        <dbReference type="Proteomes" id="UP000289437"/>
    </source>
</evidence>
<comment type="pathway">
    <text evidence="3">Amino-acid biosynthesis; L-lysine biosynthesis via DAP pathway; DL-2,6-diaminopimelate from LL-2,6-diaminopimelate: step 1/1.</text>
</comment>
<keyword evidence="3" id="KW-0457">Lysine biosynthesis</keyword>
<keyword evidence="6" id="KW-1185">Reference proteome</keyword>
<gene>
    <name evidence="3" type="primary">dapF</name>
    <name evidence="5" type="ORF">GRAN_0818</name>
</gene>
<dbReference type="GO" id="GO:0009089">
    <property type="term" value="P:lysine biosynthetic process via diaminopimelate"/>
    <property type="evidence" value="ECO:0007669"/>
    <property type="project" value="UniProtKB-UniRule"/>
</dbReference>
<evidence type="ECO:0000256" key="1">
    <source>
        <dbReference type="ARBA" id="ARBA00010219"/>
    </source>
</evidence>
<dbReference type="UniPathway" id="UPA00034">
    <property type="reaction ID" value="UER00025"/>
</dbReference>
<dbReference type="EC" id="5.1.1.7" evidence="3 4"/>
<dbReference type="GO" id="GO:0005829">
    <property type="term" value="C:cytosol"/>
    <property type="evidence" value="ECO:0007669"/>
    <property type="project" value="TreeGrafter"/>
</dbReference>
<evidence type="ECO:0000313" key="5">
    <source>
        <dbReference type="EMBL" id="RXH57508.1"/>
    </source>
</evidence>
<protein>
    <recommendedName>
        <fullName evidence="3 4">Diaminopimelate epimerase</fullName>
        <shortName evidence="3">DAP epimerase</shortName>
        <ecNumber evidence="3 4">5.1.1.7</ecNumber>
    </recommendedName>
    <alternativeName>
        <fullName evidence="3">PLP-independent amino acid racemase</fullName>
    </alternativeName>
</protein>
<feature type="binding site" evidence="3">
    <location>
        <position position="201"/>
    </location>
    <ligand>
        <name>substrate</name>
    </ligand>
</feature>
<sequence>MQTNDLPPLEESPAPKTLAFLPFVKAHANGNDFLILEESVAHKNHAALARCLCHRTQSIGADGIEFLDRRPNGAFFIRLFNSDGSEAELSGNGTRCVAAWLAATEGLQRVTLETHGGPRACEIVESRDPHFLIRTGMGLPRVMPRTIDIPNIGPIPGAMVNVGNPHFVLFTDTPDFSAHNLPWQQLGALIATSPLFPHGTNVEFVSVRSPEEIAFRIYERGCGPTTSSGTGTCASTAAAMTLRNTNRTLNAIAEGGPQTVTWPTQEAEMHLTGPAEIICRGEALGVS</sequence>
<dbReference type="PANTHER" id="PTHR31689:SF0">
    <property type="entry name" value="DIAMINOPIMELATE EPIMERASE"/>
    <property type="match status" value="1"/>
</dbReference>
<keyword evidence="2 3" id="KW-0413">Isomerase</keyword>
<comment type="subcellular location">
    <subcellularLocation>
        <location evidence="3">Cytoplasm</location>
    </subcellularLocation>
</comment>
<dbReference type="Proteomes" id="UP000289437">
    <property type="component" value="Unassembled WGS sequence"/>
</dbReference>
<dbReference type="Gene3D" id="3.10.310.10">
    <property type="entry name" value="Diaminopimelate Epimerase, Chain A, domain 1"/>
    <property type="match status" value="2"/>
</dbReference>
<dbReference type="RefSeq" id="WP_128911669.1">
    <property type="nucleotide sequence ID" value="NZ_RDSM01000001.1"/>
</dbReference>
<accession>A0A4Q0T5Y5</accession>
<organism evidence="5 6">
    <name type="scientific">Granulicella sibirica</name>
    <dbReference type="NCBI Taxonomy" id="2479048"/>
    <lineage>
        <taxon>Bacteria</taxon>
        <taxon>Pseudomonadati</taxon>
        <taxon>Acidobacteriota</taxon>
        <taxon>Terriglobia</taxon>
        <taxon>Terriglobales</taxon>
        <taxon>Acidobacteriaceae</taxon>
        <taxon>Granulicella</taxon>
    </lineage>
</organism>
<reference evidence="6" key="2">
    <citation type="submission" date="2019-02" db="EMBL/GenBank/DDBJ databases">
        <title>Granulicella sibirica sp. nov., a psychrotolerant acidobacterium isolated from an organic soil layer in forested tundra, West Siberia.</title>
        <authorList>
            <person name="Oshkin I.Y."/>
            <person name="Kulichevskaya I.S."/>
            <person name="Rijpstra W.I.C."/>
            <person name="Sinninghe Damste J.S."/>
            <person name="Rakitin A.L."/>
            <person name="Ravin N.V."/>
            <person name="Dedysh S.N."/>
        </authorList>
    </citation>
    <scope>NUCLEOTIDE SEQUENCE [LARGE SCALE GENOMIC DNA]</scope>
    <source>
        <strain evidence="6">AF10</strain>
    </source>
</reference>
<dbReference type="HAMAP" id="MF_00197">
    <property type="entry name" value="DAP_epimerase"/>
    <property type="match status" value="1"/>
</dbReference>
<comment type="subunit">
    <text evidence="3">Homodimer.</text>
</comment>
<evidence type="ECO:0000256" key="2">
    <source>
        <dbReference type="ARBA" id="ARBA00023235"/>
    </source>
</evidence>
<reference evidence="5 6" key="1">
    <citation type="submission" date="2018-11" db="EMBL/GenBank/DDBJ databases">
        <authorList>
            <person name="Mardanov A.V."/>
            <person name="Ravin N.V."/>
            <person name="Dedysh S.N."/>
        </authorList>
    </citation>
    <scope>NUCLEOTIDE SEQUENCE [LARGE SCALE GENOMIC DNA]</scope>
    <source>
        <strain evidence="5 6">AF10</strain>
    </source>
</reference>
<proteinExistence type="inferred from homology"/>
<dbReference type="NCBIfam" id="TIGR00652">
    <property type="entry name" value="DapF"/>
    <property type="match status" value="1"/>
</dbReference>
<comment type="similarity">
    <text evidence="1 3">Belongs to the diaminopimelate epimerase family.</text>
</comment>
<comment type="function">
    <text evidence="3">Catalyzes the stereoinversion of LL-2,6-diaminopimelate (L,L-DAP) to meso-diaminopimelate (meso-DAP), a precursor of L-lysine and an essential component of the bacterial peptidoglycan.</text>
</comment>
<keyword evidence="3" id="KW-0028">Amino-acid biosynthesis</keyword>